<dbReference type="AlphaFoldDB" id="M0IJN4"/>
<accession>M0IJN4</accession>
<dbReference type="RefSeq" id="WP_008319088.1">
    <property type="nucleotide sequence ID" value="NZ_AOLN01000009.1"/>
</dbReference>
<evidence type="ECO:0000313" key="1">
    <source>
        <dbReference type="EMBL" id="ELZ96048.1"/>
    </source>
</evidence>
<organism evidence="1 2">
    <name type="scientific">Haloferax mucosum ATCC BAA-1512</name>
    <dbReference type="NCBI Taxonomy" id="662479"/>
    <lineage>
        <taxon>Archaea</taxon>
        <taxon>Methanobacteriati</taxon>
        <taxon>Methanobacteriota</taxon>
        <taxon>Stenosarchaea group</taxon>
        <taxon>Halobacteria</taxon>
        <taxon>Halobacteriales</taxon>
        <taxon>Haloferacaceae</taxon>
        <taxon>Haloferax</taxon>
    </lineage>
</organism>
<comment type="caution">
    <text evidence="1">The sequence shown here is derived from an EMBL/GenBank/DDBJ whole genome shotgun (WGS) entry which is preliminary data.</text>
</comment>
<gene>
    <name evidence="1" type="ORF">C440_05642</name>
</gene>
<dbReference type="OrthoDB" id="291352at2157"/>
<proteinExistence type="predicted"/>
<evidence type="ECO:0000313" key="2">
    <source>
        <dbReference type="Proteomes" id="UP000011550"/>
    </source>
</evidence>
<dbReference type="STRING" id="662479.C440_05642"/>
<name>M0IJN4_9EURY</name>
<dbReference type="Proteomes" id="UP000011550">
    <property type="component" value="Unassembled WGS sequence"/>
</dbReference>
<dbReference type="EMBL" id="AOLN01000009">
    <property type="protein sequence ID" value="ELZ96048.1"/>
    <property type="molecule type" value="Genomic_DNA"/>
</dbReference>
<keyword evidence="2" id="KW-1185">Reference proteome</keyword>
<protein>
    <submittedName>
        <fullName evidence="1">Uncharacterized protein</fullName>
    </submittedName>
</protein>
<reference evidence="1 2" key="1">
    <citation type="journal article" date="2014" name="PLoS Genet.">
        <title>Phylogenetically driven sequencing of extremely halophilic archaea reveals strategies for static and dynamic osmo-response.</title>
        <authorList>
            <person name="Becker E.A."/>
            <person name="Seitzer P.M."/>
            <person name="Tritt A."/>
            <person name="Larsen D."/>
            <person name="Krusor M."/>
            <person name="Yao A.I."/>
            <person name="Wu D."/>
            <person name="Madern D."/>
            <person name="Eisen J.A."/>
            <person name="Darling A.E."/>
            <person name="Facciotti M.T."/>
        </authorList>
    </citation>
    <scope>NUCLEOTIDE SEQUENCE [LARGE SCALE GENOMIC DNA]</scope>
    <source>
        <strain evidence="1 2">ATCC BAA-1512</strain>
    </source>
</reference>
<sequence length="103" mass="11409">MPSDLPSNIKRALATEGPTEDPTEFGVDLYRILAPPDDDDFVHPILAIVCELECGMTVADWNIDAWPDDKQLMHPHQSIYGSLGDLEQVAEGPIEHLTRVTGR</sequence>
<dbReference type="PATRIC" id="fig|662479.7.peg.1148"/>